<feature type="domain" description="Pyrroline-5-carboxylate reductase catalytic N-terminal" evidence="13">
    <location>
        <begin position="2"/>
        <end position="98"/>
    </location>
</feature>
<sequence>MKISFIGAGNMASAIAKGALKKQFIAAENLYFYDIQVEKTAAFAQEIGAHAVASPQEAIAVADLVILAVKPQFVQAALLEAKEAILDKQPLIVSIAAGTTIAELYQLFETTQPLRLVRVMPNMNALIGAGAAAVCGNAFASPEDIQTVLSLFRAVGQAWELEEQYFSIFTAIAGSTPAYAFLFIDSIARAAVKNGMNKELALEIATQAVLGSAQTLANSTENPWTLIDQVSSPGGTTVAGIVELENNAFISTVIKGIEATILRDQELAKQD</sequence>
<evidence type="ECO:0000313" key="15">
    <source>
        <dbReference type="EMBL" id="EFM84203.1"/>
    </source>
</evidence>
<feature type="binding site" evidence="11">
    <location>
        <begin position="6"/>
        <end position="11"/>
    </location>
    <ligand>
        <name>NADP(+)</name>
        <dbReference type="ChEBI" id="CHEBI:58349"/>
    </ligand>
</feature>
<comment type="subcellular location">
    <subcellularLocation>
        <location evidence="1 9">Cytoplasm</location>
    </subcellularLocation>
</comment>
<evidence type="ECO:0000256" key="5">
    <source>
        <dbReference type="ARBA" id="ARBA00022650"/>
    </source>
</evidence>
<dbReference type="InterPro" id="IPR008927">
    <property type="entry name" value="6-PGluconate_DH-like_C_sf"/>
</dbReference>
<evidence type="ECO:0000259" key="13">
    <source>
        <dbReference type="Pfam" id="PF03807"/>
    </source>
</evidence>
<dbReference type="UniPathway" id="UPA00098">
    <property type="reaction ID" value="UER00361"/>
</dbReference>
<dbReference type="InterPro" id="IPR000304">
    <property type="entry name" value="Pyrroline-COOH_reductase"/>
</dbReference>
<dbReference type="Gene3D" id="1.10.3730.10">
    <property type="entry name" value="ProC C-terminal domain-like"/>
    <property type="match status" value="1"/>
</dbReference>
<evidence type="ECO:0000256" key="11">
    <source>
        <dbReference type="PIRSR" id="PIRSR000193-1"/>
    </source>
</evidence>
<comment type="similarity">
    <text evidence="2 9 12">Belongs to the pyrroline-5-carboxylate reductase family.</text>
</comment>
<comment type="pathway">
    <text evidence="9 12">Amino-acid biosynthesis; L-proline biosynthesis; L-proline from L-glutamate 5-semialdehyde: step 1/1.</text>
</comment>
<dbReference type="PROSITE" id="PS00521">
    <property type="entry name" value="P5CR"/>
    <property type="match status" value="1"/>
</dbReference>
<accession>A0A125WA86</accession>
<feature type="binding site" evidence="11">
    <location>
        <begin position="68"/>
        <end position="71"/>
    </location>
    <ligand>
        <name>NADP(+)</name>
        <dbReference type="ChEBI" id="CHEBI:58349"/>
    </ligand>
</feature>
<dbReference type="PANTHER" id="PTHR11645:SF0">
    <property type="entry name" value="PYRROLINE-5-CARBOXYLATE REDUCTASE 3"/>
    <property type="match status" value="1"/>
</dbReference>
<dbReference type="GO" id="GO:0055129">
    <property type="term" value="P:L-proline biosynthetic process"/>
    <property type="evidence" value="ECO:0007669"/>
    <property type="project" value="UniProtKB-UniRule"/>
</dbReference>
<dbReference type="FunFam" id="3.40.50.720:FF:000190">
    <property type="entry name" value="Pyrroline-5-carboxylate reductase"/>
    <property type="match status" value="1"/>
</dbReference>
<proteinExistence type="inferred from homology"/>
<dbReference type="Pfam" id="PF03807">
    <property type="entry name" value="F420_oxidored"/>
    <property type="match status" value="1"/>
</dbReference>
<dbReference type="SUPFAM" id="SSF51735">
    <property type="entry name" value="NAD(P)-binding Rossmann-fold domains"/>
    <property type="match status" value="1"/>
</dbReference>
<evidence type="ECO:0000256" key="1">
    <source>
        <dbReference type="ARBA" id="ARBA00004496"/>
    </source>
</evidence>
<dbReference type="Proteomes" id="UP000004846">
    <property type="component" value="Unassembled WGS sequence"/>
</dbReference>
<evidence type="ECO:0000256" key="3">
    <source>
        <dbReference type="ARBA" id="ARBA00022490"/>
    </source>
</evidence>
<dbReference type="InterPro" id="IPR053790">
    <property type="entry name" value="P5CR-like_CS"/>
</dbReference>
<evidence type="ECO:0000256" key="4">
    <source>
        <dbReference type="ARBA" id="ARBA00022605"/>
    </source>
</evidence>
<dbReference type="HOGENOM" id="CLU_042344_3_1_9"/>
<dbReference type="InterPro" id="IPR036291">
    <property type="entry name" value="NAD(P)-bd_dom_sf"/>
</dbReference>
<reference evidence="15 16" key="1">
    <citation type="submission" date="2010-07" db="EMBL/GenBank/DDBJ databases">
        <authorList>
            <person name="Sid Ahmed O."/>
        </authorList>
    </citation>
    <scope>NUCLEOTIDE SEQUENCE [LARGE SCALE GENOMIC DNA]</scope>
    <source>
        <strain evidence="15 16">TX4248</strain>
    </source>
</reference>
<dbReference type="AlphaFoldDB" id="A0A125WA86"/>
<gene>
    <name evidence="9 15" type="primary">proC</name>
    <name evidence="15" type="ORF">HMPREF9498_00178</name>
</gene>
<dbReference type="Gene3D" id="3.40.50.720">
    <property type="entry name" value="NAD(P)-binding Rossmann-like Domain"/>
    <property type="match status" value="1"/>
</dbReference>
<dbReference type="GO" id="GO:0004735">
    <property type="term" value="F:pyrroline-5-carboxylate reductase activity"/>
    <property type="evidence" value="ECO:0007669"/>
    <property type="project" value="UniProtKB-UniRule"/>
</dbReference>
<dbReference type="PIRSF" id="PIRSF000193">
    <property type="entry name" value="Pyrrol-5-carb_rd"/>
    <property type="match status" value="1"/>
</dbReference>
<keyword evidence="7 9" id="KW-0560">Oxidoreductase</keyword>
<keyword evidence="3 9" id="KW-0963">Cytoplasm</keyword>
<keyword evidence="4 9" id="KW-0028">Amino-acid biosynthesis</keyword>
<dbReference type="HAMAP" id="MF_01925">
    <property type="entry name" value="P5C_reductase"/>
    <property type="match status" value="1"/>
</dbReference>
<dbReference type="RefSeq" id="WP_002355848.1">
    <property type="nucleotide sequence ID" value="NZ_GL454411.1"/>
</dbReference>
<dbReference type="EMBL" id="AEBR01000005">
    <property type="protein sequence ID" value="EFM84203.1"/>
    <property type="molecule type" value="Genomic_DNA"/>
</dbReference>
<dbReference type="SUPFAM" id="SSF48179">
    <property type="entry name" value="6-phosphogluconate dehydrogenase C-terminal domain-like"/>
    <property type="match status" value="1"/>
</dbReference>
<keyword evidence="6 9" id="KW-0521">NADP</keyword>
<dbReference type="FunFam" id="1.10.3730.10:FF:000001">
    <property type="entry name" value="Pyrroline-5-carboxylate reductase"/>
    <property type="match status" value="1"/>
</dbReference>
<protein>
    <recommendedName>
        <fullName evidence="9 10">Pyrroline-5-carboxylate reductase</fullName>
        <shortName evidence="9">P5C reductase</shortName>
        <shortName evidence="9">P5CR</shortName>
        <ecNumber evidence="9 10">1.5.1.2</ecNumber>
    </recommendedName>
    <alternativeName>
        <fullName evidence="9">PCA reductase</fullName>
    </alternativeName>
</protein>
<evidence type="ECO:0000256" key="6">
    <source>
        <dbReference type="ARBA" id="ARBA00022857"/>
    </source>
</evidence>
<evidence type="ECO:0000256" key="2">
    <source>
        <dbReference type="ARBA" id="ARBA00005525"/>
    </source>
</evidence>
<comment type="catalytic activity">
    <reaction evidence="9 12">
        <text>L-proline + NADP(+) = (S)-1-pyrroline-5-carboxylate + NADPH + 2 H(+)</text>
        <dbReference type="Rhea" id="RHEA:14109"/>
        <dbReference type="ChEBI" id="CHEBI:15378"/>
        <dbReference type="ChEBI" id="CHEBI:17388"/>
        <dbReference type="ChEBI" id="CHEBI:57783"/>
        <dbReference type="ChEBI" id="CHEBI:58349"/>
        <dbReference type="ChEBI" id="CHEBI:60039"/>
        <dbReference type="EC" id="1.5.1.2"/>
    </reaction>
</comment>
<evidence type="ECO:0000256" key="8">
    <source>
        <dbReference type="ARBA" id="ARBA00058118"/>
    </source>
</evidence>
<evidence type="ECO:0000259" key="14">
    <source>
        <dbReference type="Pfam" id="PF14748"/>
    </source>
</evidence>
<dbReference type="EC" id="1.5.1.2" evidence="9 10"/>
<evidence type="ECO:0000256" key="10">
    <source>
        <dbReference type="NCBIfam" id="TIGR00112"/>
    </source>
</evidence>
<evidence type="ECO:0000256" key="12">
    <source>
        <dbReference type="RuleBase" id="RU003903"/>
    </source>
</evidence>
<keyword evidence="5 9" id="KW-0641">Proline biosynthesis</keyword>
<organism evidence="15 16">
    <name type="scientific">Enterococcus faecalis TX4248</name>
    <dbReference type="NCBI Taxonomy" id="749495"/>
    <lineage>
        <taxon>Bacteria</taxon>
        <taxon>Bacillati</taxon>
        <taxon>Bacillota</taxon>
        <taxon>Bacilli</taxon>
        <taxon>Lactobacillales</taxon>
        <taxon>Enterococcaceae</taxon>
        <taxon>Enterococcus</taxon>
    </lineage>
</organism>
<dbReference type="Pfam" id="PF14748">
    <property type="entry name" value="P5CR_dimer"/>
    <property type="match status" value="1"/>
</dbReference>
<comment type="caution">
    <text evidence="15">The sequence shown here is derived from an EMBL/GenBank/DDBJ whole genome shotgun (WGS) entry which is preliminary data.</text>
</comment>
<dbReference type="InterPro" id="IPR028939">
    <property type="entry name" value="P5C_Rdtase_cat_N"/>
</dbReference>
<dbReference type="InterPro" id="IPR029036">
    <property type="entry name" value="P5CR_dimer"/>
</dbReference>
<comment type="catalytic activity">
    <reaction evidence="9">
        <text>L-proline + NAD(+) = (S)-1-pyrroline-5-carboxylate + NADH + 2 H(+)</text>
        <dbReference type="Rhea" id="RHEA:14105"/>
        <dbReference type="ChEBI" id="CHEBI:15378"/>
        <dbReference type="ChEBI" id="CHEBI:17388"/>
        <dbReference type="ChEBI" id="CHEBI:57540"/>
        <dbReference type="ChEBI" id="CHEBI:57945"/>
        <dbReference type="ChEBI" id="CHEBI:60039"/>
        <dbReference type="EC" id="1.5.1.2"/>
    </reaction>
</comment>
<evidence type="ECO:0000256" key="7">
    <source>
        <dbReference type="ARBA" id="ARBA00023002"/>
    </source>
</evidence>
<comment type="function">
    <text evidence="8 9">Catalyzes the reduction of 1-pyrroline-5-carboxylate (PCA) to L-proline.</text>
</comment>
<feature type="domain" description="Pyrroline-5-carboxylate reductase dimerisation" evidence="14">
    <location>
        <begin position="163"/>
        <end position="267"/>
    </location>
</feature>
<evidence type="ECO:0000256" key="9">
    <source>
        <dbReference type="HAMAP-Rule" id="MF_01925"/>
    </source>
</evidence>
<name>A0A125WA86_ENTFL</name>
<dbReference type="GO" id="GO:0005737">
    <property type="term" value="C:cytoplasm"/>
    <property type="evidence" value="ECO:0007669"/>
    <property type="project" value="UniProtKB-SubCell"/>
</dbReference>
<evidence type="ECO:0000313" key="16">
    <source>
        <dbReference type="Proteomes" id="UP000004846"/>
    </source>
</evidence>
<dbReference type="PANTHER" id="PTHR11645">
    <property type="entry name" value="PYRROLINE-5-CARBOXYLATE REDUCTASE"/>
    <property type="match status" value="1"/>
</dbReference>
<dbReference type="NCBIfam" id="TIGR00112">
    <property type="entry name" value="proC"/>
    <property type="match status" value="1"/>
</dbReference>